<dbReference type="Proteomes" id="UP000579812">
    <property type="component" value="Unassembled WGS sequence"/>
</dbReference>
<evidence type="ECO:0000313" key="7">
    <source>
        <dbReference type="Proteomes" id="UP000579812"/>
    </source>
</evidence>
<comment type="caution">
    <text evidence="2">Lacks conserved residue(s) required for the propagation of feature annotation.</text>
</comment>
<dbReference type="InterPro" id="IPR035976">
    <property type="entry name" value="Sushi/SCR/CCP_sf"/>
</dbReference>
<sequence>MAFSSASEAVMGDWSSVRNQTGQCAPLLSPVVGTLKLVSGDGKSVGSVMSLQCPSRHRAVSGGQMSCVWSSNKTHWSGGTPECKPLSRFEDEGFRLAILVSFISLAIILVMSIIFITSCLVRHVKREERRKMERARKTGASELWQQIDVEGAELQREVLHSQKTTNHNNNNNNSSRGERPHTDKHVYGHGDLLTACRCLQQGKPCPPSIRPSQFSLILSPPTDYLINTHMGPVEAHGVFPVPRGAAGDRHFCRPLHDPLWNRPHLYSPHPPPVQMMSI</sequence>
<reference evidence="6 7" key="1">
    <citation type="submission" date="2020-04" db="EMBL/GenBank/DDBJ databases">
        <title>Chromosome-level genome assembly of a cyprinid fish Onychostoma macrolepis by integration of Nanopore Sequencing, Bionano and Hi-C technology.</title>
        <authorList>
            <person name="Wang D."/>
        </authorList>
    </citation>
    <scope>NUCLEOTIDE SEQUENCE [LARGE SCALE GENOMIC DNA]</scope>
    <source>
        <strain evidence="6">SWU-2019</strain>
        <tissue evidence="6">Muscle</tissue>
    </source>
</reference>
<feature type="region of interest" description="Disordered" evidence="3">
    <location>
        <begin position="161"/>
        <end position="183"/>
    </location>
</feature>
<proteinExistence type="predicted"/>
<gene>
    <name evidence="6" type="ORF">G5714_008803</name>
</gene>
<keyword evidence="4" id="KW-1133">Transmembrane helix</keyword>
<keyword evidence="2" id="KW-0768">Sushi</keyword>
<evidence type="ECO:0000313" key="6">
    <source>
        <dbReference type="EMBL" id="KAF4109551.1"/>
    </source>
</evidence>
<accession>A0A7J6CR10</accession>
<keyword evidence="1 2" id="KW-1015">Disulfide bond</keyword>
<keyword evidence="4" id="KW-0812">Transmembrane</keyword>
<evidence type="ECO:0000256" key="2">
    <source>
        <dbReference type="PROSITE-ProRule" id="PRU00302"/>
    </source>
</evidence>
<evidence type="ECO:0000256" key="1">
    <source>
        <dbReference type="ARBA" id="ARBA00023157"/>
    </source>
</evidence>
<dbReference type="SUPFAM" id="SSF57535">
    <property type="entry name" value="Complement control module/SCR domain"/>
    <property type="match status" value="1"/>
</dbReference>
<dbReference type="AlphaFoldDB" id="A0A7J6CR10"/>
<dbReference type="GO" id="GO:0005886">
    <property type="term" value="C:plasma membrane"/>
    <property type="evidence" value="ECO:0007669"/>
    <property type="project" value="TreeGrafter"/>
</dbReference>
<feature type="disulfide bond" evidence="2">
    <location>
        <begin position="24"/>
        <end position="67"/>
    </location>
</feature>
<evidence type="ECO:0000259" key="5">
    <source>
        <dbReference type="PROSITE" id="PS50923"/>
    </source>
</evidence>
<feature type="domain" description="Sushi" evidence="5">
    <location>
        <begin position="22"/>
        <end position="85"/>
    </location>
</feature>
<dbReference type="EMBL" id="JAAMOB010000008">
    <property type="protein sequence ID" value="KAF4109551.1"/>
    <property type="molecule type" value="Genomic_DNA"/>
</dbReference>
<protein>
    <recommendedName>
        <fullName evidence="5">Sushi domain-containing protein</fullName>
    </recommendedName>
</protein>
<dbReference type="PANTHER" id="PTHR46879">
    <property type="entry name" value="SUSHI DOMAIN-CONTAINING PROTEIN 3"/>
    <property type="match status" value="1"/>
</dbReference>
<dbReference type="InterPro" id="IPR000436">
    <property type="entry name" value="Sushi_SCR_CCP_dom"/>
</dbReference>
<name>A0A7J6CR10_9TELE</name>
<dbReference type="PANTHER" id="PTHR46879:SF1">
    <property type="entry name" value="SUSHI DOMAIN-CONTAINING PROTEIN 3"/>
    <property type="match status" value="1"/>
</dbReference>
<evidence type="ECO:0000256" key="4">
    <source>
        <dbReference type="SAM" id="Phobius"/>
    </source>
</evidence>
<keyword evidence="7" id="KW-1185">Reference proteome</keyword>
<keyword evidence="4" id="KW-0472">Membrane</keyword>
<dbReference type="OrthoDB" id="9939976at2759"/>
<dbReference type="PROSITE" id="PS50923">
    <property type="entry name" value="SUSHI"/>
    <property type="match status" value="1"/>
</dbReference>
<dbReference type="InterPro" id="IPR053067">
    <property type="entry name" value="SUSD3"/>
</dbReference>
<comment type="caution">
    <text evidence="6">The sequence shown here is derived from an EMBL/GenBank/DDBJ whole genome shotgun (WGS) entry which is preliminary data.</text>
</comment>
<feature type="transmembrane region" description="Helical" evidence="4">
    <location>
        <begin position="96"/>
        <end position="121"/>
    </location>
</feature>
<organism evidence="6 7">
    <name type="scientific">Onychostoma macrolepis</name>
    <dbReference type="NCBI Taxonomy" id="369639"/>
    <lineage>
        <taxon>Eukaryota</taxon>
        <taxon>Metazoa</taxon>
        <taxon>Chordata</taxon>
        <taxon>Craniata</taxon>
        <taxon>Vertebrata</taxon>
        <taxon>Euteleostomi</taxon>
        <taxon>Actinopterygii</taxon>
        <taxon>Neopterygii</taxon>
        <taxon>Teleostei</taxon>
        <taxon>Ostariophysi</taxon>
        <taxon>Cypriniformes</taxon>
        <taxon>Cyprinidae</taxon>
        <taxon>Acrossocheilinae</taxon>
        <taxon>Onychostoma</taxon>
    </lineage>
</organism>
<evidence type="ECO:0000256" key="3">
    <source>
        <dbReference type="SAM" id="MobiDB-lite"/>
    </source>
</evidence>